<dbReference type="InterPro" id="IPR007197">
    <property type="entry name" value="rSAM"/>
</dbReference>
<dbReference type="EC" id="1.97.1.4" evidence="9"/>
<dbReference type="InterPro" id="IPR012840">
    <property type="entry name" value="NrdG2"/>
</dbReference>
<evidence type="ECO:0000313" key="9">
    <source>
        <dbReference type="EMBL" id="NIJ59760.1"/>
    </source>
</evidence>
<keyword evidence="9" id="KW-0560">Oxidoreductase</keyword>
<sequence>MNASTLRKSARATVERNADPIRIGGLERLSLCDWPGRLAATVFCQGCPWDCPYCHNPHLLPARGREMLPWPGVLAFLETRRGLLDSVVFSGGEPTMQKGLPDAIRQVRAFGFGIGLHSAGPYPQRLATVLPLVDWVGFDVKAAFGEYDRVTRVPLSGKRAKESLRHLLESGVAFELRTTADPHLLDEAAVERLRADLADMGAPPHRLQSFRSVGTRYPTSEKSPGRS</sequence>
<evidence type="ECO:0000256" key="5">
    <source>
        <dbReference type="ARBA" id="ARBA00023004"/>
    </source>
</evidence>
<dbReference type="NCBIfam" id="TIGR02495">
    <property type="entry name" value="NrdG2"/>
    <property type="match status" value="1"/>
</dbReference>
<dbReference type="SUPFAM" id="SSF102114">
    <property type="entry name" value="Radical SAM enzymes"/>
    <property type="match status" value="1"/>
</dbReference>
<reference evidence="9 10" key="1">
    <citation type="submission" date="2020-03" db="EMBL/GenBank/DDBJ databases">
        <title>Genomic Encyclopedia of Type Strains, Phase IV (KMG-IV): sequencing the most valuable type-strain genomes for metagenomic binning, comparative biology and taxonomic classification.</title>
        <authorList>
            <person name="Goeker M."/>
        </authorList>
    </citation>
    <scope>NUCLEOTIDE SEQUENCE [LARGE SCALE GENOMIC DNA]</scope>
    <source>
        <strain evidence="9 10">DSM 103870</strain>
    </source>
</reference>
<evidence type="ECO:0000259" key="8">
    <source>
        <dbReference type="PROSITE" id="PS51918"/>
    </source>
</evidence>
<dbReference type="CDD" id="cd01335">
    <property type="entry name" value="Radical_SAM"/>
    <property type="match status" value="1"/>
</dbReference>
<dbReference type="InterPro" id="IPR034457">
    <property type="entry name" value="Organic_radical-activating"/>
</dbReference>
<feature type="compositionally biased region" description="Polar residues" evidence="7">
    <location>
        <begin position="209"/>
        <end position="227"/>
    </location>
</feature>
<dbReference type="GO" id="GO:0016829">
    <property type="term" value="F:lyase activity"/>
    <property type="evidence" value="ECO:0007669"/>
    <property type="project" value="UniProtKB-KW"/>
</dbReference>
<keyword evidence="4" id="KW-0479">Metal-binding</keyword>
<evidence type="ECO:0000256" key="3">
    <source>
        <dbReference type="ARBA" id="ARBA00022691"/>
    </source>
</evidence>
<proteinExistence type="predicted"/>
<dbReference type="PROSITE" id="PS51918">
    <property type="entry name" value="RADICAL_SAM"/>
    <property type="match status" value="1"/>
</dbReference>
<keyword evidence="6" id="KW-0411">Iron-sulfur</keyword>
<dbReference type="SFLD" id="SFLDG01094">
    <property type="entry name" value="Uncharacterised_Radical_SAM_Su"/>
    <property type="match status" value="1"/>
</dbReference>
<dbReference type="Gene3D" id="3.20.20.70">
    <property type="entry name" value="Aldolase class I"/>
    <property type="match status" value="1"/>
</dbReference>
<evidence type="ECO:0000256" key="1">
    <source>
        <dbReference type="ARBA" id="ARBA00001966"/>
    </source>
</evidence>
<evidence type="ECO:0000256" key="2">
    <source>
        <dbReference type="ARBA" id="ARBA00022485"/>
    </source>
</evidence>
<keyword evidence="9" id="KW-0670">Pyruvate</keyword>
<dbReference type="Proteomes" id="UP001429580">
    <property type="component" value="Unassembled WGS sequence"/>
</dbReference>
<dbReference type="InterPro" id="IPR058240">
    <property type="entry name" value="rSAM_sf"/>
</dbReference>
<feature type="region of interest" description="Disordered" evidence="7">
    <location>
        <begin position="204"/>
        <end position="227"/>
    </location>
</feature>
<dbReference type="PANTHER" id="PTHR30352:SF13">
    <property type="entry name" value="GLYCYL-RADICAL ENZYME ACTIVATING ENZYME YJJW-RELATED"/>
    <property type="match status" value="1"/>
</dbReference>
<protein>
    <submittedName>
        <fullName evidence="9">Pyruvate formate lyase activating enzyme</fullName>
        <ecNumber evidence="9">1.97.1.4</ecNumber>
    </submittedName>
</protein>
<evidence type="ECO:0000313" key="10">
    <source>
        <dbReference type="Proteomes" id="UP001429580"/>
    </source>
</evidence>
<name>A0ABX0V616_9HYPH</name>
<dbReference type="RefSeq" id="WP_166955452.1">
    <property type="nucleotide sequence ID" value="NZ_JAASQI010000010.1"/>
</dbReference>
<comment type="cofactor">
    <cofactor evidence="1">
        <name>[4Fe-4S] cluster</name>
        <dbReference type="ChEBI" id="CHEBI:49883"/>
    </cofactor>
</comment>
<keyword evidence="2" id="KW-0004">4Fe-4S</keyword>
<keyword evidence="5" id="KW-0408">Iron</keyword>
<evidence type="ECO:0000256" key="4">
    <source>
        <dbReference type="ARBA" id="ARBA00022723"/>
    </source>
</evidence>
<dbReference type="EMBL" id="JAASQI010000010">
    <property type="protein sequence ID" value="NIJ59760.1"/>
    <property type="molecule type" value="Genomic_DNA"/>
</dbReference>
<dbReference type="GO" id="GO:0043365">
    <property type="term" value="F:[formate-C-acetyltransferase]-activating enzyme activity"/>
    <property type="evidence" value="ECO:0007669"/>
    <property type="project" value="UniProtKB-EC"/>
</dbReference>
<organism evidence="9 10">
    <name type="scientific">Pseudochelatococcus lubricantis</name>
    <dbReference type="NCBI Taxonomy" id="1538102"/>
    <lineage>
        <taxon>Bacteria</taxon>
        <taxon>Pseudomonadati</taxon>
        <taxon>Pseudomonadota</taxon>
        <taxon>Alphaproteobacteria</taxon>
        <taxon>Hyphomicrobiales</taxon>
        <taxon>Chelatococcaceae</taxon>
        <taxon>Pseudochelatococcus</taxon>
    </lineage>
</organism>
<keyword evidence="10" id="KW-1185">Reference proteome</keyword>
<dbReference type="InterPro" id="IPR013785">
    <property type="entry name" value="Aldolase_TIM"/>
</dbReference>
<feature type="domain" description="Radical SAM core" evidence="8">
    <location>
        <begin position="34"/>
        <end position="227"/>
    </location>
</feature>
<dbReference type="Pfam" id="PF04055">
    <property type="entry name" value="Radical_SAM"/>
    <property type="match status" value="1"/>
</dbReference>
<keyword evidence="9" id="KW-0456">Lyase</keyword>
<accession>A0ABX0V616</accession>
<keyword evidence="3" id="KW-0949">S-adenosyl-L-methionine</keyword>
<dbReference type="SFLD" id="SFLDS00029">
    <property type="entry name" value="Radical_SAM"/>
    <property type="match status" value="1"/>
</dbReference>
<comment type="caution">
    <text evidence="9">The sequence shown here is derived from an EMBL/GenBank/DDBJ whole genome shotgun (WGS) entry which is preliminary data.</text>
</comment>
<evidence type="ECO:0000256" key="7">
    <source>
        <dbReference type="SAM" id="MobiDB-lite"/>
    </source>
</evidence>
<gene>
    <name evidence="9" type="ORF">FHS82_003621</name>
</gene>
<evidence type="ECO:0000256" key="6">
    <source>
        <dbReference type="ARBA" id="ARBA00023014"/>
    </source>
</evidence>
<dbReference type="PANTHER" id="PTHR30352">
    <property type="entry name" value="PYRUVATE FORMATE-LYASE-ACTIVATING ENZYME"/>
    <property type="match status" value="1"/>
</dbReference>